<dbReference type="GO" id="GO:0005938">
    <property type="term" value="C:cell cortex"/>
    <property type="evidence" value="ECO:0007669"/>
    <property type="project" value="UniProtKB-SubCell"/>
</dbReference>
<comment type="function">
    <text evidence="6">Chaperone that specifically binds and folds nascent G alpha proteins prior to G protein heterotrimer formation. Also acts as a guanine nucleotide exchange factor (GEF) for G alpha proteins by stimulating exchange of bound GDP for free GTP.</text>
</comment>
<reference evidence="8" key="2">
    <citation type="submission" date="2025-09" db="UniProtKB">
        <authorList>
            <consortium name="Ensembl"/>
        </authorList>
    </citation>
    <scope>IDENTIFICATION</scope>
</reference>
<dbReference type="Pfam" id="PF10165">
    <property type="entry name" value="Ric8"/>
    <property type="match status" value="1"/>
</dbReference>
<keyword evidence="4 6" id="KW-0344">Guanine-nucleotide releasing factor</keyword>
<protein>
    <recommendedName>
        <fullName evidence="6">Synembryn</fullName>
    </recommendedName>
    <alternativeName>
        <fullName evidence="6">Protein Ric-8</fullName>
    </alternativeName>
</protein>
<feature type="region of interest" description="Disordered" evidence="7">
    <location>
        <begin position="93"/>
        <end position="113"/>
    </location>
</feature>
<dbReference type="SUPFAM" id="SSF48371">
    <property type="entry name" value="ARM repeat"/>
    <property type="match status" value="1"/>
</dbReference>
<evidence type="ECO:0000313" key="9">
    <source>
        <dbReference type="Proteomes" id="UP000261660"/>
    </source>
</evidence>
<evidence type="ECO:0000256" key="5">
    <source>
        <dbReference type="ARBA" id="ARBA00023186"/>
    </source>
</evidence>
<dbReference type="InterPro" id="IPR016024">
    <property type="entry name" value="ARM-type_fold"/>
</dbReference>
<dbReference type="Proteomes" id="UP000261660">
    <property type="component" value="Unplaced"/>
</dbReference>
<feature type="compositionally biased region" description="Polar residues" evidence="7">
    <location>
        <begin position="545"/>
        <end position="555"/>
    </location>
</feature>
<organism evidence="8 9">
    <name type="scientific">Labrus bergylta</name>
    <name type="common">ballan wrasse</name>
    <dbReference type="NCBI Taxonomy" id="56723"/>
    <lineage>
        <taxon>Eukaryota</taxon>
        <taxon>Metazoa</taxon>
        <taxon>Chordata</taxon>
        <taxon>Craniata</taxon>
        <taxon>Vertebrata</taxon>
        <taxon>Euteleostomi</taxon>
        <taxon>Actinopterygii</taxon>
        <taxon>Neopterygii</taxon>
        <taxon>Teleostei</taxon>
        <taxon>Neoteleostei</taxon>
        <taxon>Acanthomorphata</taxon>
        <taxon>Eupercaria</taxon>
        <taxon>Labriformes</taxon>
        <taxon>Labridae</taxon>
        <taxon>Labrus</taxon>
    </lineage>
</organism>
<dbReference type="GeneTree" id="ENSGT00390000014700"/>
<dbReference type="PRINTS" id="PR01802">
    <property type="entry name" value="SYNEMBRYN"/>
</dbReference>
<dbReference type="GO" id="GO:0005085">
    <property type="term" value="F:guanyl-nucleotide exchange factor activity"/>
    <property type="evidence" value="ECO:0007669"/>
    <property type="project" value="UniProtKB-UniRule"/>
</dbReference>
<keyword evidence="9" id="KW-1185">Reference proteome</keyword>
<dbReference type="STRING" id="56723.ENSLBEP00000006428"/>
<reference evidence="8" key="1">
    <citation type="submission" date="2025-08" db="UniProtKB">
        <authorList>
            <consortium name="Ensembl"/>
        </authorList>
    </citation>
    <scope>IDENTIFICATION</scope>
</reference>
<dbReference type="InterPro" id="IPR008376">
    <property type="entry name" value="Chaperone_Ric-8_A/B"/>
</dbReference>
<evidence type="ECO:0000256" key="4">
    <source>
        <dbReference type="ARBA" id="ARBA00022658"/>
    </source>
</evidence>
<dbReference type="GO" id="GO:0001965">
    <property type="term" value="F:G-protein alpha-subunit binding"/>
    <property type="evidence" value="ECO:0007669"/>
    <property type="project" value="UniProtKB-UniRule"/>
</dbReference>
<keyword evidence="5" id="KW-0143">Chaperone</keyword>
<comment type="subunit">
    <text evidence="6">Interacts with some GDP-bound G alpha proteins. Does not interact with G-alpha proteins when they are in complex with subunits beta and gamma.</text>
</comment>
<dbReference type="FunCoup" id="A0A3Q3EGC5">
    <property type="interactions" value="1208"/>
</dbReference>
<dbReference type="PANTHER" id="PTHR12425:SF4">
    <property type="entry name" value="SYNEMBRYN-A"/>
    <property type="match status" value="1"/>
</dbReference>
<dbReference type="Ensembl" id="ENSLBET00000006750.1">
    <property type="protein sequence ID" value="ENSLBEP00000006428.1"/>
    <property type="gene ID" value="ENSLBEG00000004748.1"/>
</dbReference>
<sequence length="555" mass="62632">MKMDLNVTIEQMETGEQDAALTALQSYNKEMNQCFTFIAEEEQDRERLGELVLGFLNRELQPSCQLACLETVRILSRDKNCLNPFISHSAMPRSPKHLGLEDGETSQPSENADQEVISEALKSICNILLHNHTGQVVAGDLQLIKGVAERLKQSHDPTWNHEVRFFDLRLTFLLTALRVDTRAQLAQELHGIRLLGNQLDATLGLCWPDSLETARAGFEGVPPEEMPLLSREQTELAMESLKILFNITFDTAKRKVDEEEAAEYRHLGAILRHCLMSQADGEERTEEFHSHTVNLLGNLPLTCLDVLLMPKVQHGSIEYMGVNMDAVSMLMAFMEKRLDRGHKLKETLLPSLNLLTESARIHRETRKFLRSKVLPPLRDVINRPEVGGALRNKLVRLMTHIDTDVKDCAAEFLFVLCKESVSRFIKYTGYGNAAGLLAARGLLRGGRDSGIYSEDEDSETEEYREAKAHINPITGVVEEEQPDPMEGMTEEQKEIEAMKLVHMFDKLSRTNLIQPMQLGMDGKLRAMTQGDLHNHSHNPVFQPEEPTNSGSEDES</sequence>
<dbReference type="GO" id="GO:0007186">
    <property type="term" value="P:G protein-coupled receptor signaling pathway"/>
    <property type="evidence" value="ECO:0007669"/>
    <property type="project" value="TreeGrafter"/>
</dbReference>
<evidence type="ECO:0000256" key="6">
    <source>
        <dbReference type="RuleBase" id="RU369048"/>
    </source>
</evidence>
<dbReference type="InterPro" id="IPR019318">
    <property type="entry name" value="Gua_nucleotide_exch_fac_Ric8"/>
</dbReference>
<comment type="similarity">
    <text evidence="2 6">Belongs to the synembryn family.</text>
</comment>
<evidence type="ECO:0000256" key="2">
    <source>
        <dbReference type="ARBA" id="ARBA00009049"/>
    </source>
</evidence>
<dbReference type="GO" id="GO:0005886">
    <property type="term" value="C:plasma membrane"/>
    <property type="evidence" value="ECO:0007669"/>
    <property type="project" value="TreeGrafter"/>
</dbReference>
<dbReference type="InParanoid" id="A0A3Q3EGC5"/>
<accession>A0A3Q3EGC5</accession>
<dbReference type="InterPro" id="IPR011989">
    <property type="entry name" value="ARM-like"/>
</dbReference>
<evidence type="ECO:0000256" key="1">
    <source>
        <dbReference type="ARBA" id="ARBA00004544"/>
    </source>
</evidence>
<proteinExistence type="inferred from homology"/>
<feature type="region of interest" description="Disordered" evidence="7">
    <location>
        <begin position="530"/>
        <end position="555"/>
    </location>
</feature>
<dbReference type="FunFam" id="1.25.10.10:FF:000447">
    <property type="entry name" value="RIC8 guanine nucleotide exchange factor A"/>
    <property type="match status" value="1"/>
</dbReference>
<dbReference type="AlphaFoldDB" id="A0A3Q3EGC5"/>
<keyword evidence="3 6" id="KW-0963">Cytoplasm</keyword>
<name>A0A3Q3EGC5_9LABR</name>
<dbReference type="PANTHER" id="PTHR12425">
    <property type="entry name" value="SYNEMBRYN"/>
    <property type="match status" value="1"/>
</dbReference>
<evidence type="ECO:0000256" key="7">
    <source>
        <dbReference type="SAM" id="MobiDB-lite"/>
    </source>
</evidence>
<comment type="subcellular location">
    <subcellularLocation>
        <location evidence="1">Cytoplasm</location>
        <location evidence="1">Cell cortex</location>
    </subcellularLocation>
</comment>
<evidence type="ECO:0000313" key="8">
    <source>
        <dbReference type="Ensembl" id="ENSLBEP00000006428.1"/>
    </source>
</evidence>
<evidence type="ECO:0000256" key="3">
    <source>
        <dbReference type="ARBA" id="ARBA00022490"/>
    </source>
</evidence>
<dbReference type="Gene3D" id="1.25.10.10">
    <property type="entry name" value="Leucine-rich Repeat Variant"/>
    <property type="match status" value="1"/>
</dbReference>